<reference evidence="2" key="1">
    <citation type="submission" date="2016-09" db="EMBL/GenBank/DDBJ databases">
        <title>Genome Sequence of Bathymodiolus thermophilus sulfur-oxidizing gill endosymbiont.</title>
        <authorList>
            <person name="Ponnudurai R."/>
            <person name="Kleiner M."/>
            <person name="Sayavedra L."/>
            <person name="Thuermer A."/>
            <person name="Felbeck H."/>
            <person name="Schlueter R."/>
            <person name="Schweder T."/>
            <person name="Markert S."/>
        </authorList>
    </citation>
    <scope>NUCLEOTIDE SEQUENCE [LARGE SCALE GENOMIC DNA]</scope>
    <source>
        <strain evidence="2">BAT/CrabSpa'14</strain>
    </source>
</reference>
<protein>
    <submittedName>
        <fullName evidence="1">Uncharacterized protein</fullName>
    </submittedName>
</protein>
<dbReference type="EMBL" id="MIQH01000760">
    <property type="protein sequence ID" value="OIR24254.1"/>
    <property type="molecule type" value="Genomic_DNA"/>
</dbReference>
<evidence type="ECO:0000313" key="1">
    <source>
        <dbReference type="EMBL" id="OIR24254.1"/>
    </source>
</evidence>
<dbReference type="AlphaFoldDB" id="A0A1J5U603"/>
<proteinExistence type="predicted"/>
<gene>
    <name evidence="1" type="ORF">BGC33_03050</name>
</gene>
<sequence>MLENGLLTTEELKGNNNLDNLANYKYGVTKKTTQRYLKGRDEWSLTGKSWYWQLGVKDEEYEFKK</sequence>
<accession>A0A1J5U603</accession>
<organism evidence="1 2">
    <name type="scientific">Bathymodiolus thermophilus thioautotrophic gill symbiont</name>
    <dbReference type="NCBI Taxonomy" id="2360"/>
    <lineage>
        <taxon>Bacteria</taxon>
        <taxon>Pseudomonadati</taxon>
        <taxon>Pseudomonadota</taxon>
        <taxon>Gammaproteobacteria</taxon>
        <taxon>sulfur-oxidizing symbionts</taxon>
    </lineage>
</organism>
<evidence type="ECO:0000313" key="2">
    <source>
        <dbReference type="Proteomes" id="UP000182798"/>
    </source>
</evidence>
<dbReference type="Proteomes" id="UP000182798">
    <property type="component" value="Unassembled WGS sequence"/>
</dbReference>
<comment type="caution">
    <text evidence="1">The sequence shown here is derived from an EMBL/GenBank/DDBJ whole genome shotgun (WGS) entry which is preliminary data.</text>
</comment>
<name>A0A1J5U603_9GAMM</name>